<protein>
    <submittedName>
        <fullName evidence="2">Uncharacterized protein</fullName>
    </submittedName>
</protein>
<keyword evidence="3" id="KW-1185">Reference proteome</keyword>
<sequence length="623" mass="68482">YKDALGHSWDKGHNVTDATCDGEGVIEYNCLNCNEKMIKAESAKGHTPGKSATCTEPQTCVECGAILELPKGHSYKTKTVKPTCTSMGYTVYSCKDCDNTYEGDYIDKMPHNYGEKVTEPTCTAMGYTTYTCADCGDEYVSDYTDKIAHNYAKDVTEPTCTSVGFTTYTCVDCGETYKADYTDVLPHNYNKKTVEPTCTEHGYAVFTCPDCGKSYIGEYTDVKKHHYTKVVTPPTCTEMGYTTYTCDDCGDSYKADYVDKAAHDYTKTVTAPTCTALGYTVYECKNCDYKYISDYTDKVNHSYIADVTEPTCTASGYTVYTCENCGKIYTADYKDMTGHKPSEWIIDEPATIERAGEKHIECLTCGEVLSRAAIPQLVEKDRTDEDGNSKVGDFSILVTNANGKPIFDSEISIDINDNVTIKLPSGRLLDYADQTIITAMNTDSQQPKSELQIFIYDVNNNAATGKTDENGQLKVPNNKTSTGDNSGTVGKDDEDKKNTFVVKATDKMNVVIPNCEVYIGESNNIVVDLPEGIKPTSEYPVIITVTDQHGQPQQGITVITLGDADYIEKGVTDMFGKITLPTAKDGFTDDTGKVRIDGMYVFVNDENGAIENAFIISDTSILV</sequence>
<evidence type="ECO:0000313" key="3">
    <source>
        <dbReference type="Proteomes" id="UP000647416"/>
    </source>
</evidence>
<proteinExistence type="predicted"/>
<accession>A0A926IUD4</accession>
<reference evidence="2" key="1">
    <citation type="submission" date="2020-08" db="EMBL/GenBank/DDBJ databases">
        <title>Genome public.</title>
        <authorList>
            <person name="Liu C."/>
            <person name="Sun Q."/>
        </authorList>
    </citation>
    <scope>NUCLEOTIDE SEQUENCE</scope>
    <source>
        <strain evidence="2">NSJ-50</strain>
    </source>
</reference>
<name>A0A926IUD4_9FIRM</name>
<gene>
    <name evidence="2" type="ORF">H8706_11895</name>
</gene>
<evidence type="ECO:0000256" key="1">
    <source>
        <dbReference type="SAM" id="MobiDB-lite"/>
    </source>
</evidence>
<evidence type="ECO:0000313" key="2">
    <source>
        <dbReference type="EMBL" id="MBC8597555.1"/>
    </source>
</evidence>
<dbReference type="AlphaFoldDB" id="A0A926IUD4"/>
<organism evidence="2 3">
    <name type="scientific">Qingrenia yutianensis</name>
    <dbReference type="NCBI Taxonomy" id="2763676"/>
    <lineage>
        <taxon>Bacteria</taxon>
        <taxon>Bacillati</taxon>
        <taxon>Bacillota</taxon>
        <taxon>Clostridia</taxon>
        <taxon>Eubacteriales</taxon>
        <taxon>Oscillospiraceae</taxon>
        <taxon>Qingrenia</taxon>
    </lineage>
</organism>
<feature type="non-terminal residue" evidence="2">
    <location>
        <position position="1"/>
    </location>
</feature>
<dbReference type="EMBL" id="JACRTE010000057">
    <property type="protein sequence ID" value="MBC8597555.1"/>
    <property type="molecule type" value="Genomic_DNA"/>
</dbReference>
<comment type="caution">
    <text evidence="2">The sequence shown here is derived from an EMBL/GenBank/DDBJ whole genome shotgun (WGS) entry which is preliminary data.</text>
</comment>
<feature type="compositionally biased region" description="Polar residues" evidence="1">
    <location>
        <begin position="475"/>
        <end position="488"/>
    </location>
</feature>
<feature type="region of interest" description="Disordered" evidence="1">
    <location>
        <begin position="465"/>
        <end position="493"/>
    </location>
</feature>
<dbReference type="Proteomes" id="UP000647416">
    <property type="component" value="Unassembled WGS sequence"/>
</dbReference>